<evidence type="ECO:0000256" key="1">
    <source>
        <dbReference type="ARBA" id="ARBA00004123"/>
    </source>
</evidence>
<dbReference type="OrthoDB" id="1916003at2759"/>
<feature type="region of interest" description="Disordered" evidence="3">
    <location>
        <begin position="258"/>
        <end position="297"/>
    </location>
</feature>
<feature type="region of interest" description="Disordered" evidence="3">
    <location>
        <begin position="54"/>
        <end position="77"/>
    </location>
</feature>
<evidence type="ECO:0000313" key="4">
    <source>
        <dbReference type="EMBL" id="JAC40511.1"/>
    </source>
</evidence>
<dbReference type="GO" id="GO:0005634">
    <property type="term" value="C:nucleus"/>
    <property type="evidence" value="ECO:0007669"/>
    <property type="project" value="UniProtKB-SubCell"/>
</dbReference>
<dbReference type="AlphaFoldDB" id="A0A034VB20"/>
<reference evidence="4" key="1">
    <citation type="journal article" date="2014" name="BMC Genomics">
        <title>Characterizing the developmental transcriptome of the oriental fruit fly, Bactrocera dorsalis (Diptera: Tephritidae) through comparative genomic analysis with Drosophila melanogaster utilizing modENCODE datasets.</title>
        <authorList>
            <person name="Geib S.M."/>
            <person name="Calla B."/>
            <person name="Hall B."/>
            <person name="Hou S."/>
            <person name="Manoukis N.C."/>
        </authorList>
    </citation>
    <scope>NUCLEOTIDE SEQUENCE</scope>
    <source>
        <strain evidence="4">Punador</strain>
    </source>
</reference>
<dbReference type="InterPro" id="IPR039336">
    <property type="entry name" value="Midnolin"/>
</dbReference>
<dbReference type="PANTHER" id="PTHR23010">
    <property type="entry name" value="MIDNOLIN"/>
    <property type="match status" value="1"/>
</dbReference>
<proteinExistence type="predicted"/>
<sequence>MKNHGKGIYSGTFSGTLNPALQDRYGRPKRDISTVIHILNDLLSATPQYSRGARISFETPSGSSAASGASGSNGTAVHGIRSKQLSLKHHYHHHQHAQSCVKCLKSQQQHGSASACTYGECNGHYAGAKTTATTSRGCCKDSAAANATSTNAANERTVCNCRYRNNTETGEREVEQMCQKCTTDMENTKMKSKIDQLRQVMLQSKQRREARKLKGAPYGARAVGTPAKPATTLAPTATAVAAVCANATNTSSAMNTNASSAALTSSPQLAAASNSNNTTAPSEVSPNHIVEEVDTAA</sequence>
<feature type="compositionally biased region" description="Low complexity" evidence="3">
    <location>
        <begin position="61"/>
        <end position="72"/>
    </location>
</feature>
<protein>
    <submittedName>
        <fullName evidence="4">Midnolin-A</fullName>
    </submittedName>
</protein>
<evidence type="ECO:0000256" key="3">
    <source>
        <dbReference type="SAM" id="MobiDB-lite"/>
    </source>
</evidence>
<name>A0A034VB20_BACDO</name>
<evidence type="ECO:0000256" key="2">
    <source>
        <dbReference type="ARBA" id="ARBA00023242"/>
    </source>
</evidence>
<keyword evidence="2" id="KW-0539">Nucleus</keyword>
<dbReference type="EMBL" id="GAKP01018441">
    <property type="protein sequence ID" value="JAC40511.1"/>
    <property type="molecule type" value="Transcribed_RNA"/>
</dbReference>
<dbReference type="PANTHER" id="PTHR23010:SF1">
    <property type="entry name" value="MIDNOLIN"/>
    <property type="match status" value="1"/>
</dbReference>
<gene>
    <name evidence="4" type="primary">MIDNA</name>
</gene>
<comment type="subcellular location">
    <subcellularLocation>
        <location evidence="1">Nucleus</location>
    </subcellularLocation>
</comment>
<feature type="compositionally biased region" description="Low complexity" evidence="3">
    <location>
        <begin position="258"/>
        <end position="280"/>
    </location>
</feature>
<organism evidence="4">
    <name type="scientific">Bactrocera dorsalis</name>
    <name type="common">Oriental fruit fly</name>
    <name type="synonym">Dacus dorsalis</name>
    <dbReference type="NCBI Taxonomy" id="27457"/>
    <lineage>
        <taxon>Eukaryota</taxon>
        <taxon>Metazoa</taxon>
        <taxon>Ecdysozoa</taxon>
        <taxon>Arthropoda</taxon>
        <taxon>Hexapoda</taxon>
        <taxon>Insecta</taxon>
        <taxon>Pterygota</taxon>
        <taxon>Neoptera</taxon>
        <taxon>Endopterygota</taxon>
        <taxon>Diptera</taxon>
        <taxon>Brachycera</taxon>
        <taxon>Muscomorpha</taxon>
        <taxon>Tephritoidea</taxon>
        <taxon>Tephritidae</taxon>
        <taxon>Bactrocera</taxon>
        <taxon>Bactrocera</taxon>
    </lineage>
</organism>
<accession>A0A034VB20</accession>